<dbReference type="Proteomes" id="UP001162992">
    <property type="component" value="Chromosome 14"/>
</dbReference>
<protein>
    <submittedName>
        <fullName evidence="1">Uncharacterized protein</fullName>
    </submittedName>
</protein>
<proteinExistence type="predicted"/>
<keyword evidence="2" id="KW-1185">Reference proteome</keyword>
<sequence>MVTFKSLSFVQSLHPLWKTMYDPQSQLPVHLAMLLAQLLSGVYYVITKVAFISGMHPIVLSLYRDLVALLVLLPATYYFEKNNPLKLSFSVLARLFLLGCTWSLSLRLRPLPRHHIHTYTQKIPGPSNMFLYKCRIFGSQLLLFAGITFTSAEFSAAMQPCIPVFIAIIAITFRVDKVNWCKRDGQAKVAGIVICCSGAAVMALYRGPSIFKSKQDPGGLTMNSASPTSSSLWMLGSLTSGEDVARWRFGALCLIGNCLCMAASINIQAPLLKEFPSPVSVTAYSYAMGAMLMGFAGIFLVEEKGAWSLSWDVNLLAVIYNGMVASALNFGLMTWCVKRVGPLFVASYIPIQPIMAAVFASIFLGSQIYQSSLIGTSLIFVGLFLVSWAQEETLRLASLKYDVEANSLLTHEDDVVQGLQEPLMRVEQRI</sequence>
<reference evidence="2" key="1">
    <citation type="journal article" date="2024" name="Proc. Natl. Acad. Sci. U.S.A.">
        <title>Extraordinary preservation of gene collinearity over three hundred million years revealed in homosporous lycophytes.</title>
        <authorList>
            <person name="Li C."/>
            <person name="Wickell D."/>
            <person name="Kuo L.Y."/>
            <person name="Chen X."/>
            <person name="Nie B."/>
            <person name="Liao X."/>
            <person name="Peng D."/>
            <person name="Ji J."/>
            <person name="Jenkins J."/>
            <person name="Williams M."/>
            <person name="Shu S."/>
            <person name="Plott C."/>
            <person name="Barry K."/>
            <person name="Rajasekar S."/>
            <person name="Grimwood J."/>
            <person name="Han X."/>
            <person name="Sun S."/>
            <person name="Hou Z."/>
            <person name="He W."/>
            <person name="Dai G."/>
            <person name="Sun C."/>
            <person name="Schmutz J."/>
            <person name="Leebens-Mack J.H."/>
            <person name="Li F.W."/>
            <person name="Wang L."/>
        </authorList>
    </citation>
    <scope>NUCLEOTIDE SEQUENCE [LARGE SCALE GENOMIC DNA]</scope>
    <source>
        <strain evidence="2">cv. PW_Plant_1</strain>
    </source>
</reference>
<gene>
    <name evidence="1" type="ORF">O6H91_14G062900</name>
</gene>
<name>A0ACC2BQT6_DIPCM</name>
<comment type="caution">
    <text evidence="1">The sequence shown here is derived from an EMBL/GenBank/DDBJ whole genome shotgun (WGS) entry which is preliminary data.</text>
</comment>
<accession>A0ACC2BQT6</accession>
<evidence type="ECO:0000313" key="1">
    <source>
        <dbReference type="EMBL" id="KAJ7531879.1"/>
    </source>
</evidence>
<organism evidence="1 2">
    <name type="scientific">Diphasiastrum complanatum</name>
    <name type="common">Issler's clubmoss</name>
    <name type="synonym">Lycopodium complanatum</name>
    <dbReference type="NCBI Taxonomy" id="34168"/>
    <lineage>
        <taxon>Eukaryota</taxon>
        <taxon>Viridiplantae</taxon>
        <taxon>Streptophyta</taxon>
        <taxon>Embryophyta</taxon>
        <taxon>Tracheophyta</taxon>
        <taxon>Lycopodiopsida</taxon>
        <taxon>Lycopodiales</taxon>
        <taxon>Lycopodiaceae</taxon>
        <taxon>Lycopodioideae</taxon>
        <taxon>Diphasiastrum</taxon>
    </lineage>
</organism>
<evidence type="ECO:0000313" key="2">
    <source>
        <dbReference type="Proteomes" id="UP001162992"/>
    </source>
</evidence>
<dbReference type="EMBL" id="CM055105">
    <property type="protein sequence ID" value="KAJ7531879.1"/>
    <property type="molecule type" value="Genomic_DNA"/>
</dbReference>